<dbReference type="AlphaFoldDB" id="A0A8B6FVV0"/>
<sequence length="257" mass="29019">MTAAIETKIFINCHIKRFISDMIGLIDGRLIVVERFGKVNLLTSDGKLQKQLPISDGAWSVTQINQNTIAITYPWQKDIKIFNMENETVTKVIKLDKECRGLSFSINSLAVGVDSDNDDKDICIIDFEGNTLKSIPVETKTYLWDLVYCNNKVVYSDDGGKAVYCYDESGKQIWRYTQDLDGPRGLCMDAYGNTMVADYVTGRITVISKEGHDSKVLICKEDGQKHPRCIYFKHNESSCLICDLHGEYLSKFHLSSG</sequence>
<organism evidence="1 2">
    <name type="scientific">Mytilus galloprovincialis</name>
    <name type="common">Mediterranean mussel</name>
    <dbReference type="NCBI Taxonomy" id="29158"/>
    <lineage>
        <taxon>Eukaryota</taxon>
        <taxon>Metazoa</taxon>
        <taxon>Spiralia</taxon>
        <taxon>Lophotrochozoa</taxon>
        <taxon>Mollusca</taxon>
        <taxon>Bivalvia</taxon>
        <taxon>Autobranchia</taxon>
        <taxon>Pteriomorphia</taxon>
        <taxon>Mytilida</taxon>
        <taxon>Mytiloidea</taxon>
        <taxon>Mytilidae</taxon>
        <taxon>Mytilinae</taxon>
        <taxon>Mytilus</taxon>
    </lineage>
</organism>
<dbReference type="SUPFAM" id="SSF75011">
    <property type="entry name" value="3-carboxy-cis,cis-mucoante lactonizing enzyme"/>
    <property type="match status" value="1"/>
</dbReference>
<protein>
    <submittedName>
        <fullName evidence="1">Uncharacterized protein</fullName>
    </submittedName>
</protein>
<evidence type="ECO:0000313" key="1">
    <source>
        <dbReference type="EMBL" id="VDI55202.1"/>
    </source>
</evidence>
<evidence type="ECO:0000313" key="2">
    <source>
        <dbReference type="Proteomes" id="UP000596742"/>
    </source>
</evidence>
<name>A0A8B6FVV0_MYTGA</name>
<dbReference type="OrthoDB" id="9986513at2759"/>
<proteinExistence type="predicted"/>
<accession>A0A8B6FVV0</accession>
<comment type="caution">
    <text evidence="1">The sequence shown here is derived from an EMBL/GenBank/DDBJ whole genome shotgun (WGS) entry which is preliminary data.</text>
</comment>
<dbReference type="Proteomes" id="UP000596742">
    <property type="component" value="Unassembled WGS sequence"/>
</dbReference>
<dbReference type="EMBL" id="UYJE01007470">
    <property type="protein sequence ID" value="VDI55202.1"/>
    <property type="molecule type" value="Genomic_DNA"/>
</dbReference>
<keyword evidence="2" id="KW-1185">Reference proteome</keyword>
<dbReference type="Gene3D" id="2.120.10.30">
    <property type="entry name" value="TolB, C-terminal domain"/>
    <property type="match status" value="1"/>
</dbReference>
<dbReference type="InterPro" id="IPR011042">
    <property type="entry name" value="6-blade_b-propeller_TolB-like"/>
</dbReference>
<reference evidence="1" key="1">
    <citation type="submission" date="2018-11" db="EMBL/GenBank/DDBJ databases">
        <authorList>
            <person name="Alioto T."/>
            <person name="Alioto T."/>
        </authorList>
    </citation>
    <scope>NUCLEOTIDE SEQUENCE</scope>
</reference>
<gene>
    <name evidence="1" type="ORF">MGAL_10B058775</name>
</gene>